<protein>
    <submittedName>
        <fullName evidence="2">Uncharacterized protein</fullName>
    </submittedName>
</protein>
<dbReference type="EMBL" id="GBRH01276806">
    <property type="protein sequence ID" value="JAD21089.1"/>
    <property type="molecule type" value="Transcribed_RNA"/>
</dbReference>
<evidence type="ECO:0000256" key="1">
    <source>
        <dbReference type="SAM" id="MobiDB-lite"/>
    </source>
</evidence>
<accession>A0A0A8Y572</accession>
<feature type="compositionally biased region" description="Basic and acidic residues" evidence="1">
    <location>
        <begin position="7"/>
        <end position="24"/>
    </location>
</feature>
<name>A0A0A8Y572_ARUDO</name>
<sequence length="24" mass="2643">MSTLMDNSREETLTCKSAERLLGG</sequence>
<organism evidence="2">
    <name type="scientific">Arundo donax</name>
    <name type="common">Giant reed</name>
    <name type="synonym">Donax arundinaceus</name>
    <dbReference type="NCBI Taxonomy" id="35708"/>
    <lineage>
        <taxon>Eukaryota</taxon>
        <taxon>Viridiplantae</taxon>
        <taxon>Streptophyta</taxon>
        <taxon>Embryophyta</taxon>
        <taxon>Tracheophyta</taxon>
        <taxon>Spermatophyta</taxon>
        <taxon>Magnoliopsida</taxon>
        <taxon>Liliopsida</taxon>
        <taxon>Poales</taxon>
        <taxon>Poaceae</taxon>
        <taxon>PACMAD clade</taxon>
        <taxon>Arundinoideae</taxon>
        <taxon>Arundineae</taxon>
        <taxon>Arundo</taxon>
    </lineage>
</organism>
<dbReference type="AlphaFoldDB" id="A0A0A8Y572"/>
<proteinExistence type="predicted"/>
<reference evidence="2" key="1">
    <citation type="submission" date="2014-09" db="EMBL/GenBank/DDBJ databases">
        <authorList>
            <person name="Magalhaes I.L.F."/>
            <person name="Oliveira U."/>
            <person name="Santos F.R."/>
            <person name="Vidigal T.H.D.A."/>
            <person name="Brescovit A.D."/>
            <person name="Santos A.J."/>
        </authorList>
    </citation>
    <scope>NUCLEOTIDE SEQUENCE</scope>
    <source>
        <tissue evidence="2">Shoot tissue taken approximately 20 cm above the soil surface</tissue>
    </source>
</reference>
<feature type="region of interest" description="Disordered" evidence="1">
    <location>
        <begin position="1"/>
        <end position="24"/>
    </location>
</feature>
<reference evidence="2" key="2">
    <citation type="journal article" date="2015" name="Data Brief">
        <title>Shoot transcriptome of the giant reed, Arundo donax.</title>
        <authorList>
            <person name="Barrero R.A."/>
            <person name="Guerrero F.D."/>
            <person name="Moolhuijzen P."/>
            <person name="Goolsby J.A."/>
            <person name="Tidwell J."/>
            <person name="Bellgard S.E."/>
            <person name="Bellgard M.I."/>
        </authorList>
    </citation>
    <scope>NUCLEOTIDE SEQUENCE</scope>
    <source>
        <tissue evidence="2">Shoot tissue taken approximately 20 cm above the soil surface</tissue>
    </source>
</reference>
<evidence type="ECO:0000313" key="2">
    <source>
        <dbReference type="EMBL" id="JAD21089.1"/>
    </source>
</evidence>